<accession>A0A3M7T339</accession>
<sequence>MPIIKLFTWKMNLLKLSSFSHVCNKLSKAGDITSTTKTVVELNLDSIRLHTGIIKHFRMVEKRSIQTTLKHLSLFYKILNIFKLKQAFFLRLNYQSNLKIEVNKKG</sequence>
<keyword evidence="2" id="KW-1185">Reference proteome</keyword>
<evidence type="ECO:0000313" key="1">
    <source>
        <dbReference type="EMBL" id="RNA42454.1"/>
    </source>
</evidence>
<name>A0A3M7T339_BRAPC</name>
<evidence type="ECO:0000313" key="2">
    <source>
        <dbReference type="Proteomes" id="UP000276133"/>
    </source>
</evidence>
<protein>
    <submittedName>
        <fullName evidence="1">Uncharacterized protein</fullName>
    </submittedName>
</protein>
<proteinExistence type="predicted"/>
<organism evidence="1 2">
    <name type="scientific">Brachionus plicatilis</name>
    <name type="common">Marine rotifer</name>
    <name type="synonym">Brachionus muelleri</name>
    <dbReference type="NCBI Taxonomy" id="10195"/>
    <lineage>
        <taxon>Eukaryota</taxon>
        <taxon>Metazoa</taxon>
        <taxon>Spiralia</taxon>
        <taxon>Gnathifera</taxon>
        <taxon>Rotifera</taxon>
        <taxon>Eurotatoria</taxon>
        <taxon>Monogononta</taxon>
        <taxon>Pseudotrocha</taxon>
        <taxon>Ploima</taxon>
        <taxon>Brachionidae</taxon>
        <taxon>Brachionus</taxon>
    </lineage>
</organism>
<dbReference type="AlphaFoldDB" id="A0A3M7T339"/>
<gene>
    <name evidence="1" type="ORF">BpHYR1_052328</name>
</gene>
<comment type="caution">
    <text evidence="1">The sequence shown here is derived from an EMBL/GenBank/DDBJ whole genome shotgun (WGS) entry which is preliminary data.</text>
</comment>
<dbReference type="Proteomes" id="UP000276133">
    <property type="component" value="Unassembled WGS sequence"/>
</dbReference>
<reference evidence="1 2" key="1">
    <citation type="journal article" date="2018" name="Sci. Rep.">
        <title>Genomic signatures of local adaptation to the degree of environmental predictability in rotifers.</title>
        <authorList>
            <person name="Franch-Gras L."/>
            <person name="Hahn C."/>
            <person name="Garcia-Roger E.M."/>
            <person name="Carmona M.J."/>
            <person name="Serra M."/>
            <person name="Gomez A."/>
        </authorList>
    </citation>
    <scope>NUCLEOTIDE SEQUENCE [LARGE SCALE GENOMIC DNA]</scope>
    <source>
        <strain evidence="1">HYR1</strain>
    </source>
</reference>
<dbReference type="EMBL" id="REGN01000366">
    <property type="protein sequence ID" value="RNA42454.1"/>
    <property type="molecule type" value="Genomic_DNA"/>
</dbReference>